<dbReference type="CDD" id="cd07377">
    <property type="entry name" value="WHTH_GntR"/>
    <property type="match status" value="1"/>
</dbReference>
<dbReference type="EMBL" id="JADPIE010000007">
    <property type="protein sequence ID" value="MBF8437740.1"/>
    <property type="molecule type" value="Genomic_DNA"/>
</dbReference>
<dbReference type="SMART" id="SM00866">
    <property type="entry name" value="UTRA"/>
    <property type="match status" value="1"/>
</dbReference>
<dbReference type="PANTHER" id="PTHR44846">
    <property type="entry name" value="MANNOSYL-D-GLYCERATE TRANSPORT/METABOLISM SYSTEM REPRESSOR MNGR-RELATED"/>
    <property type="match status" value="1"/>
</dbReference>
<keyword evidence="2" id="KW-0238">DNA-binding</keyword>
<dbReference type="PANTHER" id="PTHR44846:SF1">
    <property type="entry name" value="MANNOSYL-D-GLYCERATE TRANSPORT_METABOLISM SYSTEM REPRESSOR MNGR-RELATED"/>
    <property type="match status" value="1"/>
</dbReference>
<dbReference type="GO" id="GO:0045892">
    <property type="term" value="P:negative regulation of DNA-templated transcription"/>
    <property type="evidence" value="ECO:0007669"/>
    <property type="project" value="TreeGrafter"/>
</dbReference>
<evidence type="ECO:0000256" key="2">
    <source>
        <dbReference type="ARBA" id="ARBA00023125"/>
    </source>
</evidence>
<evidence type="ECO:0000256" key="1">
    <source>
        <dbReference type="ARBA" id="ARBA00023015"/>
    </source>
</evidence>
<accession>A0A931F7A4</accession>
<comment type="caution">
    <text evidence="5">The sequence shown here is derived from an EMBL/GenBank/DDBJ whole genome shotgun (WGS) entry which is preliminary data.</text>
</comment>
<dbReference type="Gene3D" id="3.40.1410.10">
    <property type="entry name" value="Chorismate lyase-like"/>
    <property type="match status" value="1"/>
</dbReference>
<dbReference type="SMART" id="SM00345">
    <property type="entry name" value="HTH_GNTR"/>
    <property type="match status" value="1"/>
</dbReference>
<dbReference type="Proteomes" id="UP000621436">
    <property type="component" value="Unassembled WGS sequence"/>
</dbReference>
<feature type="domain" description="HTH gntR-type" evidence="4">
    <location>
        <begin position="13"/>
        <end position="81"/>
    </location>
</feature>
<evidence type="ECO:0000313" key="5">
    <source>
        <dbReference type="EMBL" id="MBF8437740.1"/>
    </source>
</evidence>
<name>A0A931F7A4_9FIRM</name>
<evidence type="ECO:0000256" key="3">
    <source>
        <dbReference type="ARBA" id="ARBA00023163"/>
    </source>
</evidence>
<dbReference type="FunFam" id="1.10.10.10:FF:000079">
    <property type="entry name" value="GntR family transcriptional regulator"/>
    <property type="match status" value="1"/>
</dbReference>
<dbReference type="InterPro" id="IPR000524">
    <property type="entry name" value="Tscrpt_reg_HTH_GntR"/>
</dbReference>
<dbReference type="Gene3D" id="1.10.10.10">
    <property type="entry name" value="Winged helix-like DNA-binding domain superfamily/Winged helix DNA-binding domain"/>
    <property type="match status" value="1"/>
</dbReference>
<evidence type="ECO:0000259" key="4">
    <source>
        <dbReference type="PROSITE" id="PS50949"/>
    </source>
</evidence>
<dbReference type="PRINTS" id="PR00035">
    <property type="entry name" value="HTHGNTR"/>
</dbReference>
<gene>
    <name evidence="5" type="ORF">I0Q91_11650</name>
</gene>
<dbReference type="RefSeq" id="WP_270454748.1">
    <property type="nucleotide sequence ID" value="NZ_JADPIE010000007.1"/>
</dbReference>
<dbReference type="AlphaFoldDB" id="A0A931F7A4"/>
<sequence length="265" mass="30299">MLDDIKLTCKKSDPLYRQLENEICRRVKEGELKPGDKLPSERTLCCLLDISRMTVHRALDNLVQAGLLEKEQGSGTYVASGSQDKSISPLVILSKQMEELGYKLNTEIKEWQEQKANKKIAEKLEIEEGSKVYSFIRLREVAGEPLLLEKIIIPAKMAPDLNKKFSPSNSLYNILREEYQLALKRAEAEVRAVSFDSRNSSDKKIITALKLADGELALYFDQLTYLTDGRPFEWNRAYYAQTNHIFKLRFDSSLNGEIQLGRDDC</sequence>
<dbReference type="PROSITE" id="PS50949">
    <property type="entry name" value="HTH_GNTR"/>
    <property type="match status" value="1"/>
</dbReference>
<reference evidence="5" key="1">
    <citation type="submission" date="2020-11" db="EMBL/GenBank/DDBJ databases">
        <title>Halonatronomonas betainensis gen. nov., sp. nov. a novel haloalkaliphilic representative of the family Halanaerobiacae capable of betaine degradation.</title>
        <authorList>
            <person name="Boltyanskaya Y."/>
            <person name="Kevbrin V."/>
            <person name="Detkova E."/>
            <person name="Grouzdev D.S."/>
            <person name="Koziaeva V."/>
            <person name="Zhilina T."/>
        </authorList>
    </citation>
    <scope>NUCLEOTIDE SEQUENCE</scope>
    <source>
        <strain evidence="5">Z-7014</strain>
    </source>
</reference>
<proteinExistence type="predicted"/>
<dbReference type="InterPro" id="IPR050679">
    <property type="entry name" value="Bact_HTH_transcr_reg"/>
</dbReference>
<dbReference type="InterPro" id="IPR036390">
    <property type="entry name" value="WH_DNA-bd_sf"/>
</dbReference>
<keyword evidence="1" id="KW-0805">Transcription regulation</keyword>
<dbReference type="SUPFAM" id="SSF64288">
    <property type="entry name" value="Chorismate lyase-like"/>
    <property type="match status" value="1"/>
</dbReference>
<dbReference type="InterPro" id="IPR036388">
    <property type="entry name" value="WH-like_DNA-bd_sf"/>
</dbReference>
<dbReference type="Pfam" id="PF07702">
    <property type="entry name" value="UTRA"/>
    <property type="match status" value="1"/>
</dbReference>
<dbReference type="GO" id="GO:0003700">
    <property type="term" value="F:DNA-binding transcription factor activity"/>
    <property type="evidence" value="ECO:0007669"/>
    <property type="project" value="InterPro"/>
</dbReference>
<keyword evidence="6" id="KW-1185">Reference proteome</keyword>
<dbReference type="InterPro" id="IPR011663">
    <property type="entry name" value="UTRA"/>
</dbReference>
<dbReference type="Pfam" id="PF00392">
    <property type="entry name" value="GntR"/>
    <property type="match status" value="1"/>
</dbReference>
<keyword evidence="3" id="KW-0804">Transcription</keyword>
<dbReference type="SUPFAM" id="SSF46785">
    <property type="entry name" value="Winged helix' DNA-binding domain"/>
    <property type="match status" value="1"/>
</dbReference>
<evidence type="ECO:0000313" key="6">
    <source>
        <dbReference type="Proteomes" id="UP000621436"/>
    </source>
</evidence>
<organism evidence="5 6">
    <name type="scientific">Halonatronomonas betaini</name>
    <dbReference type="NCBI Taxonomy" id="2778430"/>
    <lineage>
        <taxon>Bacteria</taxon>
        <taxon>Bacillati</taxon>
        <taxon>Bacillota</taxon>
        <taxon>Clostridia</taxon>
        <taxon>Halanaerobiales</taxon>
        <taxon>Halarsenatibacteraceae</taxon>
        <taxon>Halonatronomonas</taxon>
    </lineage>
</organism>
<dbReference type="InterPro" id="IPR028978">
    <property type="entry name" value="Chorismate_lyase_/UTRA_dom_sf"/>
</dbReference>
<dbReference type="GO" id="GO:0003677">
    <property type="term" value="F:DNA binding"/>
    <property type="evidence" value="ECO:0007669"/>
    <property type="project" value="UniProtKB-KW"/>
</dbReference>
<protein>
    <submittedName>
        <fullName evidence="5">GntR family transcriptional regulator</fullName>
    </submittedName>
</protein>